<comment type="caution">
    <text evidence="2">The sequence shown here is derived from an EMBL/GenBank/DDBJ whole genome shotgun (WGS) entry which is preliminary data.</text>
</comment>
<dbReference type="EMBL" id="JAYDYW010000006">
    <property type="protein sequence ID" value="MEE1673687.1"/>
    <property type="molecule type" value="Genomic_DNA"/>
</dbReference>
<dbReference type="Proteomes" id="UP001310248">
    <property type="component" value="Unassembled WGS sequence"/>
</dbReference>
<dbReference type="SUPFAM" id="SSF54909">
    <property type="entry name" value="Dimeric alpha+beta barrel"/>
    <property type="match status" value="1"/>
</dbReference>
<dbReference type="RefSeq" id="WP_329774939.1">
    <property type="nucleotide sequence ID" value="NZ_JAYDYW010000006.1"/>
</dbReference>
<dbReference type="InterPro" id="IPR011008">
    <property type="entry name" value="Dimeric_a/b-barrel"/>
</dbReference>
<evidence type="ECO:0000313" key="2">
    <source>
        <dbReference type="EMBL" id="MEE1673687.1"/>
    </source>
</evidence>
<sequence>MNVIELREYRIKPGKTRQWLTWMEQEILPYQQSKGVELVNSYTYSDDKGDEWFVWLRKFKDEQSRQAVYSLLYDQWWIDNVRPKVFELIDESSVKVRLLQPAFGDES</sequence>
<reference evidence="3" key="1">
    <citation type="submission" date="2023-07" db="EMBL/GenBank/DDBJ databases">
        <title>Draft genome sequence of Agarivorans aestuarii strain ZMCS4, a CAZymes producing bacteria isolated from the marine brown algae Clodostephus spongiosus.</title>
        <authorList>
            <person name="Lorente B."/>
            <person name="Cabral C."/>
            <person name="Frias J."/>
            <person name="Faria J."/>
            <person name="Toubarro D."/>
        </authorList>
    </citation>
    <scope>NUCLEOTIDE SEQUENCE [LARGE SCALE GENOMIC DNA]</scope>
    <source>
        <strain evidence="3">ZMCS4</strain>
    </source>
</reference>
<dbReference type="Gene3D" id="3.30.70.100">
    <property type="match status" value="1"/>
</dbReference>
<gene>
    <name evidence="2" type="ORF">SNR37_003113</name>
</gene>
<dbReference type="Pfam" id="PF07978">
    <property type="entry name" value="NIPSNAP"/>
    <property type="match status" value="1"/>
</dbReference>
<proteinExistence type="predicted"/>
<accession>A0ABU7G2S6</accession>
<protein>
    <submittedName>
        <fullName evidence="2">NIPSNAP family protein</fullName>
    </submittedName>
</protein>
<dbReference type="InterPro" id="IPR012577">
    <property type="entry name" value="NIPSNAP"/>
</dbReference>
<evidence type="ECO:0000259" key="1">
    <source>
        <dbReference type="Pfam" id="PF07978"/>
    </source>
</evidence>
<keyword evidence="3" id="KW-1185">Reference proteome</keyword>
<feature type="domain" description="NIPSNAP" evidence="1">
    <location>
        <begin position="5"/>
        <end position="96"/>
    </location>
</feature>
<name>A0ABU7G2S6_9ALTE</name>
<reference evidence="2 3" key="2">
    <citation type="submission" date="2023-12" db="EMBL/GenBank/DDBJ databases">
        <authorList>
            <consortium name="Cladostephus spongiosus"/>
            <person name="Lorente B."/>
            <person name="Cabral C."/>
            <person name="Frias J."/>
            <person name="Faria J."/>
            <person name="Toubarro D."/>
        </authorList>
    </citation>
    <scope>NUCLEOTIDE SEQUENCE [LARGE SCALE GENOMIC DNA]</scope>
    <source>
        <strain evidence="2 3">ZMCS4</strain>
    </source>
</reference>
<organism evidence="2 3">
    <name type="scientific">Agarivorans aestuarii</name>
    <dbReference type="NCBI Taxonomy" id="1563703"/>
    <lineage>
        <taxon>Bacteria</taxon>
        <taxon>Pseudomonadati</taxon>
        <taxon>Pseudomonadota</taxon>
        <taxon>Gammaproteobacteria</taxon>
        <taxon>Alteromonadales</taxon>
        <taxon>Alteromonadaceae</taxon>
        <taxon>Agarivorans</taxon>
    </lineage>
</organism>
<evidence type="ECO:0000313" key="3">
    <source>
        <dbReference type="Proteomes" id="UP001310248"/>
    </source>
</evidence>